<dbReference type="RefSeq" id="WP_111599703.1">
    <property type="nucleotide sequence ID" value="NZ_QLLL01000009.1"/>
</dbReference>
<accession>A0A327Q7A0</accession>
<evidence type="ECO:0000313" key="3">
    <source>
        <dbReference type="EMBL" id="RAI99743.1"/>
    </source>
</evidence>
<dbReference type="Proteomes" id="UP000249547">
    <property type="component" value="Unassembled WGS sequence"/>
</dbReference>
<feature type="signal peptide" evidence="1">
    <location>
        <begin position="1"/>
        <end position="24"/>
    </location>
</feature>
<protein>
    <submittedName>
        <fullName evidence="3">GLPGLI family protein</fullName>
    </submittedName>
</protein>
<keyword evidence="1" id="KW-0732">Signal</keyword>
<gene>
    <name evidence="3" type="ORF">LX64_04295</name>
</gene>
<proteinExistence type="predicted"/>
<dbReference type="EMBL" id="QLLL01000009">
    <property type="protein sequence ID" value="RAI99743.1"/>
    <property type="molecule type" value="Genomic_DNA"/>
</dbReference>
<keyword evidence="4" id="KW-1185">Reference proteome</keyword>
<evidence type="ECO:0000256" key="1">
    <source>
        <dbReference type="SAM" id="SignalP"/>
    </source>
</evidence>
<reference evidence="3 4" key="1">
    <citation type="submission" date="2018-06" db="EMBL/GenBank/DDBJ databases">
        <title>Genomic Encyclopedia of Archaeal and Bacterial Type Strains, Phase II (KMG-II): from individual species to whole genera.</title>
        <authorList>
            <person name="Goeker M."/>
        </authorList>
    </citation>
    <scope>NUCLEOTIDE SEQUENCE [LARGE SCALE GENOMIC DNA]</scope>
    <source>
        <strain evidence="3 4">DSM 23857</strain>
    </source>
</reference>
<evidence type="ECO:0000259" key="2">
    <source>
        <dbReference type="Pfam" id="PF14371"/>
    </source>
</evidence>
<organism evidence="3 4">
    <name type="scientific">Chitinophaga skermanii</name>
    <dbReference type="NCBI Taxonomy" id="331697"/>
    <lineage>
        <taxon>Bacteria</taxon>
        <taxon>Pseudomonadati</taxon>
        <taxon>Bacteroidota</taxon>
        <taxon>Chitinophagia</taxon>
        <taxon>Chitinophagales</taxon>
        <taxon>Chitinophagaceae</taxon>
        <taxon>Chitinophaga</taxon>
    </lineage>
</organism>
<comment type="caution">
    <text evidence="3">The sequence shown here is derived from an EMBL/GenBank/DDBJ whole genome shotgun (WGS) entry which is preliminary data.</text>
</comment>
<name>A0A327Q7A0_9BACT</name>
<evidence type="ECO:0000313" key="4">
    <source>
        <dbReference type="Proteomes" id="UP000249547"/>
    </source>
</evidence>
<dbReference type="Pfam" id="PF14371">
    <property type="entry name" value="DUF4412"/>
    <property type="match status" value="1"/>
</dbReference>
<dbReference type="OrthoDB" id="1467107at2"/>
<dbReference type="InterPro" id="IPR025524">
    <property type="entry name" value="DUF4412"/>
</dbReference>
<dbReference type="AlphaFoldDB" id="A0A327Q7A0"/>
<sequence>MKKLVLLQSLVVVFFTSLSLHAQAQRTISDAKITYKIELPAEQAQMDAMMANSTMVQYIRGDLSRIDMSFNVVNYIYITNAKTSTMVTLLDNHGDKYLIRTPKDAFEKEWKTFDNIQFVDQEGTKEIAGYTCKKAIGKMKDGQQFEVYYTTQLVPESRMYNRRFSNLKGLPLEFEIPMKANHKLKVLATKVDLSPVPASVFDIPHGYREISQDELKKLRG</sequence>
<feature type="domain" description="DUF4412" evidence="2">
    <location>
        <begin position="51"/>
        <end position="154"/>
    </location>
</feature>
<feature type="chain" id="PRO_5016344654" evidence="1">
    <location>
        <begin position="25"/>
        <end position="220"/>
    </location>
</feature>